<keyword evidence="4" id="KW-1185">Reference proteome</keyword>
<accession>A0A0E3UTQ0</accession>
<proteinExistence type="predicted"/>
<dbReference type="KEGG" id="sns:VC03_02235"/>
<dbReference type="RefSeq" id="WP_046328475.1">
    <property type="nucleotide sequence ID" value="NZ_CP011280.1"/>
</dbReference>
<dbReference type="SUPFAM" id="SSF47413">
    <property type="entry name" value="lambda repressor-like DNA-binding domains"/>
    <property type="match status" value="1"/>
</dbReference>
<dbReference type="SMART" id="SM00530">
    <property type="entry name" value="HTH_XRE"/>
    <property type="match status" value="1"/>
</dbReference>
<feature type="domain" description="HTH cro/C1-type" evidence="2">
    <location>
        <begin position="8"/>
        <end position="62"/>
    </location>
</feature>
<evidence type="ECO:0000259" key="2">
    <source>
        <dbReference type="PROSITE" id="PS50943"/>
    </source>
</evidence>
<dbReference type="PANTHER" id="PTHR46558">
    <property type="entry name" value="TRACRIPTIONAL REGULATORY PROTEIN-RELATED-RELATED"/>
    <property type="match status" value="1"/>
</dbReference>
<evidence type="ECO:0000313" key="3">
    <source>
        <dbReference type="EMBL" id="AKC95369.1"/>
    </source>
</evidence>
<dbReference type="Pfam" id="PF01381">
    <property type="entry name" value="HTH_3"/>
    <property type="match status" value="1"/>
</dbReference>
<dbReference type="GO" id="GO:0003677">
    <property type="term" value="F:DNA binding"/>
    <property type="evidence" value="ECO:0007669"/>
    <property type="project" value="UniProtKB-KW"/>
</dbReference>
<dbReference type="CDD" id="cd00093">
    <property type="entry name" value="HTH_XRE"/>
    <property type="match status" value="1"/>
</dbReference>
<sequence length="367" mass="42705">MLKIAENIYRRRKEKNITQEELAGFMMVTKASVSKWESGQSYPDILLLPKLATFFDVTVDELIGYEPQLSLEQIKKIYEDFSKEITKGGIDDVIRNIKLTINQYYSCFELLYYMGELIVNLCDLVGEIEKKQEYLRYANEIFKRVIDQSKNNTLTKKALNMKGVCLLQLGQAKEVIEILPSSEELLLSTECLLASAYLQTQEDEFVDAKLQVFILKNVVELVTLLLMKSNLKNDNWRATCKKIEDLIETFNLVEINVAMALNFYLTVAMHYNKDKNFNLANKYIEKYLQILLERGKQSFEIKGDQYFNEIDNWIEDNLLLGGKPSRNHEIVYRSYLDSVIKNTELENSIDFDSTKKLIEKAKDIISY</sequence>
<dbReference type="PROSITE" id="PS50943">
    <property type="entry name" value="HTH_CROC1"/>
    <property type="match status" value="1"/>
</dbReference>
<evidence type="ECO:0000313" key="4">
    <source>
        <dbReference type="Proteomes" id="UP000033103"/>
    </source>
</evidence>
<keyword evidence="1 3" id="KW-0238">DNA-binding</keyword>
<dbReference type="InterPro" id="IPR001387">
    <property type="entry name" value="Cro/C1-type_HTH"/>
</dbReference>
<gene>
    <name evidence="3" type="ORF">VC03_02235</name>
</gene>
<dbReference type="HOGENOM" id="CLU_056925_1_0_0"/>
<dbReference type="EMBL" id="CP011280">
    <property type="protein sequence ID" value="AKC95369.1"/>
    <property type="molecule type" value="Genomic_DNA"/>
</dbReference>
<name>A0A0E3UTQ0_9FUSO</name>
<dbReference type="Proteomes" id="UP000033103">
    <property type="component" value="Chromosome"/>
</dbReference>
<organism evidence="3 4">
    <name type="scientific">Sneathia vaginalis</name>
    <dbReference type="NCBI Taxonomy" id="187101"/>
    <lineage>
        <taxon>Bacteria</taxon>
        <taxon>Fusobacteriati</taxon>
        <taxon>Fusobacteriota</taxon>
        <taxon>Fusobacteriia</taxon>
        <taxon>Fusobacteriales</taxon>
        <taxon>Leptotrichiaceae</taxon>
        <taxon>Sneathia</taxon>
    </lineage>
</organism>
<reference evidence="3 4" key="1">
    <citation type="journal article" date="2012" name="BMC Genomics">
        <title>Genomic sequence analysis and characterization of Sneathia amnii sp. nov.</title>
        <authorList>
            <consortium name="Vaginal Microbiome Consortium (additional members)"/>
            <person name="Harwich M.D.Jr."/>
            <person name="Serrano M.G."/>
            <person name="Fettweis J.M."/>
            <person name="Alves J.M."/>
            <person name="Reimers M.A."/>
            <person name="Buck G.A."/>
            <person name="Jefferson K.K."/>
        </authorList>
    </citation>
    <scope>NUCLEOTIDE SEQUENCE [LARGE SCALE GENOMIC DNA]</scope>
    <source>
        <strain evidence="3 4">SN35</strain>
    </source>
</reference>
<protein>
    <submittedName>
        <fullName evidence="3">DNA-binding protein</fullName>
    </submittedName>
</protein>
<dbReference type="AlphaFoldDB" id="A0A0E3UTQ0"/>
<dbReference type="InterPro" id="IPR010982">
    <property type="entry name" value="Lambda_DNA-bd_dom_sf"/>
</dbReference>
<dbReference type="STRING" id="187101.VC03_02235"/>
<dbReference type="PATRIC" id="fig|1069640.6.peg.427"/>
<dbReference type="Gene3D" id="1.10.260.40">
    <property type="entry name" value="lambda repressor-like DNA-binding domains"/>
    <property type="match status" value="1"/>
</dbReference>
<dbReference type="PANTHER" id="PTHR46558:SF11">
    <property type="entry name" value="HTH-TYPE TRANSCRIPTIONAL REGULATOR XRE"/>
    <property type="match status" value="1"/>
</dbReference>
<evidence type="ECO:0000256" key="1">
    <source>
        <dbReference type="ARBA" id="ARBA00023125"/>
    </source>
</evidence>
<dbReference type="OrthoDB" id="9801008at2"/>